<dbReference type="InterPro" id="IPR002901">
    <property type="entry name" value="MGlyc_endo_b_GlcNAc-like_dom"/>
</dbReference>
<evidence type="ECO:0000256" key="9">
    <source>
        <dbReference type="ARBA" id="ARBA00023295"/>
    </source>
</evidence>
<organism evidence="13 14">
    <name type="scientific">Lysobacter panacisoli</name>
    <dbReference type="NCBI Taxonomy" id="1255263"/>
    <lineage>
        <taxon>Bacteria</taxon>
        <taxon>Pseudomonadati</taxon>
        <taxon>Pseudomonadota</taxon>
        <taxon>Gammaproteobacteria</taxon>
        <taxon>Lysobacterales</taxon>
        <taxon>Lysobacteraceae</taxon>
        <taxon>Lysobacter</taxon>
    </lineage>
</organism>
<dbReference type="GO" id="GO:0016787">
    <property type="term" value="F:hydrolase activity"/>
    <property type="evidence" value="ECO:0007669"/>
    <property type="project" value="UniProtKB-KW"/>
</dbReference>
<proteinExistence type="inferred from homology"/>
<dbReference type="PANTHER" id="PTHR33308:SF9">
    <property type="entry name" value="PEPTIDOGLYCAN HYDROLASE FLGJ"/>
    <property type="match status" value="1"/>
</dbReference>
<reference evidence="14" key="1">
    <citation type="journal article" date="2019" name="Int. J. Syst. Evol. Microbiol.">
        <title>The Global Catalogue of Microorganisms (GCM) 10K type strain sequencing project: providing services to taxonomists for standard genome sequencing and annotation.</title>
        <authorList>
            <consortium name="The Broad Institute Genomics Platform"/>
            <consortium name="The Broad Institute Genome Sequencing Center for Infectious Disease"/>
            <person name="Wu L."/>
            <person name="Ma J."/>
        </authorList>
    </citation>
    <scope>NUCLEOTIDE SEQUENCE [LARGE SCALE GENOMIC DNA]</scope>
    <source>
        <strain evidence="14">JCM 19212</strain>
    </source>
</reference>
<accession>A0ABP9LMR1</accession>
<dbReference type="Proteomes" id="UP001501083">
    <property type="component" value="Unassembled WGS sequence"/>
</dbReference>
<evidence type="ECO:0000313" key="14">
    <source>
        <dbReference type="Proteomes" id="UP001501083"/>
    </source>
</evidence>
<evidence type="ECO:0000256" key="2">
    <source>
        <dbReference type="ARBA" id="ARBA00004418"/>
    </source>
</evidence>
<evidence type="ECO:0000256" key="3">
    <source>
        <dbReference type="ARBA" id="ARBA00006880"/>
    </source>
</evidence>
<evidence type="ECO:0000256" key="1">
    <source>
        <dbReference type="ARBA" id="ARBA00002954"/>
    </source>
</evidence>
<name>A0ABP9LMR1_9GAMM</name>
<feature type="domain" description="Mannosyl-glycoprotein endo-beta-N-acetylglucosamidase-like" evidence="12">
    <location>
        <begin position="151"/>
        <end position="313"/>
    </location>
</feature>
<comment type="function">
    <text evidence="1">Flagellum-specific muramidase which hydrolyzes the peptidoglycan layer to assemble the rod structure in the periplasmic space.</text>
</comment>
<evidence type="ECO:0000256" key="6">
    <source>
        <dbReference type="ARBA" id="ARBA00022764"/>
    </source>
</evidence>
<comment type="caution">
    <text evidence="13">The sequence shown here is derived from an EMBL/GenBank/DDBJ whole genome shotgun (WGS) entry which is preliminary data.</text>
</comment>
<dbReference type="NCBIfam" id="TIGR02541">
    <property type="entry name" value="flagell_FlgJ"/>
    <property type="match status" value="1"/>
</dbReference>
<evidence type="ECO:0000259" key="12">
    <source>
        <dbReference type="SMART" id="SM00047"/>
    </source>
</evidence>
<comment type="similarity">
    <text evidence="4">In the C-terminal section; belongs to the glycosyl hydrolase 73 family.</text>
</comment>
<dbReference type="PRINTS" id="PR01002">
    <property type="entry name" value="FLGFLGJ"/>
</dbReference>
<dbReference type="SMART" id="SM00047">
    <property type="entry name" value="LYZ2"/>
    <property type="match status" value="1"/>
</dbReference>
<keyword evidence="13" id="KW-0969">Cilium</keyword>
<keyword evidence="6" id="KW-0574">Periplasm</keyword>
<dbReference type="Gene3D" id="2.10.70.40">
    <property type="entry name" value="peptidoglycan hydrolase"/>
    <property type="match status" value="1"/>
</dbReference>
<keyword evidence="13" id="KW-0282">Flagellum</keyword>
<keyword evidence="14" id="KW-1185">Reference proteome</keyword>
<dbReference type="Gene3D" id="1.10.530.10">
    <property type="match status" value="1"/>
</dbReference>
<gene>
    <name evidence="13" type="ORF">GCM10025759_25830</name>
</gene>
<dbReference type="Pfam" id="PF01832">
    <property type="entry name" value="Glucosaminidase"/>
    <property type="match status" value="1"/>
</dbReference>
<evidence type="ECO:0000256" key="4">
    <source>
        <dbReference type="ARBA" id="ARBA00007974"/>
    </source>
</evidence>
<evidence type="ECO:0000256" key="5">
    <source>
        <dbReference type="ARBA" id="ARBA00013433"/>
    </source>
</evidence>
<dbReference type="EMBL" id="BAABKY010000002">
    <property type="protein sequence ID" value="GAA5078584.1"/>
    <property type="molecule type" value="Genomic_DNA"/>
</dbReference>
<keyword evidence="9" id="KW-0326">Glycosidase</keyword>
<dbReference type="InterPro" id="IPR051056">
    <property type="entry name" value="Glycosyl_Hydrolase_73"/>
</dbReference>
<comment type="subcellular location">
    <subcellularLocation>
        <location evidence="2">Periplasm</location>
    </subcellularLocation>
</comment>
<evidence type="ECO:0000256" key="7">
    <source>
        <dbReference type="ARBA" id="ARBA00022795"/>
    </source>
</evidence>
<evidence type="ECO:0000313" key="13">
    <source>
        <dbReference type="EMBL" id="GAA5078584.1"/>
    </source>
</evidence>
<evidence type="ECO:0000256" key="8">
    <source>
        <dbReference type="ARBA" id="ARBA00022801"/>
    </source>
</evidence>
<comment type="similarity">
    <text evidence="3">In the N-terminal section; belongs to the FlgJ family.</text>
</comment>
<evidence type="ECO:0000256" key="10">
    <source>
        <dbReference type="ARBA" id="ARBA00023316"/>
    </source>
</evidence>
<evidence type="ECO:0000256" key="11">
    <source>
        <dbReference type="ARBA" id="ARBA00030835"/>
    </source>
</evidence>
<dbReference type="InterPro" id="IPR019301">
    <property type="entry name" value="Flagellar_prot_FlgJ_N"/>
</dbReference>
<keyword evidence="13" id="KW-0966">Cell projection</keyword>
<dbReference type="Pfam" id="PF10135">
    <property type="entry name" value="Rod-binding"/>
    <property type="match status" value="1"/>
</dbReference>
<dbReference type="PANTHER" id="PTHR33308">
    <property type="entry name" value="PEPTIDOGLYCAN HYDROLASE FLGJ"/>
    <property type="match status" value="1"/>
</dbReference>
<protein>
    <recommendedName>
        <fullName evidence="5">Peptidoglycan hydrolase FlgJ</fullName>
    </recommendedName>
    <alternativeName>
        <fullName evidence="11">Muramidase FlgJ</fullName>
    </alternativeName>
</protein>
<keyword evidence="7" id="KW-1005">Bacterial flagellum biogenesis</keyword>
<dbReference type="InterPro" id="IPR013377">
    <property type="entry name" value="FlgJ"/>
</dbReference>
<dbReference type="RefSeq" id="WP_158984547.1">
    <property type="nucleotide sequence ID" value="NZ_BAABKY010000002.1"/>
</dbReference>
<sequence length="319" mass="33727">MRLPASATDLPLTTTAAPRADRSRLEHAAQQLEAQFAQMLVKSMRSASFGDPLMGDNSTYRDMYDQQLSRELAKGRGLGLAPMIVRQLERSSGAGGTTIPVAPAGGFPLDGTGAATTSIPLARSSDGVSMPAMAMPVAPRMDTTPVECDPDAPLDCSSPEAFVRSVWPHAQRTAQELGVSPKALVAQAALETGWGRRLAKEGSASSHNLFGIKAGSRWKGESVNAATHEYSNGERRSERADFRAYGTVGESFSDYARLLDNPRYAQARAAGHDTRRFAQALQSAGYATDPAYAAKINAIAEGATLNRALAALDGGTTRG</sequence>
<keyword evidence="8 13" id="KW-0378">Hydrolase</keyword>
<keyword evidence="10" id="KW-0961">Cell wall biogenesis/degradation</keyword>